<dbReference type="InterPro" id="IPR036942">
    <property type="entry name" value="Beta-barrel_TonB_sf"/>
</dbReference>
<dbReference type="NCBIfam" id="TIGR04056">
    <property type="entry name" value="OMP_RagA_SusC"/>
    <property type="match status" value="1"/>
</dbReference>
<comment type="similarity">
    <text evidence="8 9">Belongs to the TonB-dependent receptor family.</text>
</comment>
<accession>A0A1I3CT20</accession>
<sequence length="1135" mass="124420">MYVNFIVPRRTKCLCIQSKLWRMMKLSVLFVMVAFMHVSAASNAQQITLHKTNAKLSETLEDIRKQSGYSLLCDADLINRAYPVTIAVESVSLEEALQKSLLGQPFSYKINNRTIVIHAKHESPGRLQQQPPQRQVTGKVVDGNNQPLSGVSVKLKGGQATTVTDADGLFTSLIPSDNATLIFTFIGFASQEVAVRAGSTVNVKMVEESSDLDEVVVVGYGTMRKRDLTGSVSSIKSEDIKRSPVTSFDQAIQGKAAGVQVTQASSAPGGRVVIRVRGGNSLSSSNEPLYVVDGFPISAGSSAGGNGTAQNPLATLNTADIASIEILKDASATAIYGARGANGVVLITTKRGSVGKPQVTFDTYYGVQTLIKKLDMMNAMEYATLVNEARANDGQDPVFPNPNNPHYFPEISSLGKGIDYQDQVFTSAPTQNHNIGINGGNEGIRYSIGGGYFGQEGIIKNSDFNRASFRSNLDIQIIPNLTVNTNISASHIWANGMPSEGDGGGGTGGVVHGAITMPASVPIFDEDGSYTMTNPTPGSTPSNNPIATVNHYKDKQEIDRLLGSVDVNWEIRNDLTLKVTFGADRSTANRSYYWPKETHRGYTKDGEAYQRYRRDASYLNENILTYNKVFGDHSINAMGGFTWQVFHYKSFETSSTGYSTDLYLADNLGAGTTYGQPGSSRTQSQLASYLGRLNYVYKDRYLFTFTARSDGSSKFGANNKWSFFPSVAVAWRASEEEFMQSLYWLSDLKLRTSYGKTGNQNIDSYKSMAMLGTMNYPLGGALNSGAGPNNIPNPDLKWETTATTDVGLDMGLFNNRLSLVVDYYYKKTTDLLWNISTPSSTGFTSIFKNIGSLENKGLEMALGADALTGQFKWNTQLNWSRNRNKVLEIPGYTPSTQGSISGHLKINGSWLEPGLPVGVWNLLKYDGVFQNEEQLAEGPHSSSNDQLGDARFVDRNGDGTINYTDDRMIVGDPNPDFIYGWTNNFSFKGFDLSVYIQGSQGNDILNVQRAETNVSGPWGNQRREMLDRWTPANTTSGIPRARVTVDPLLLQSDWLIEDGSYLRFKTISLGYTFENLKFINSLRLYVTGQNLITITDYQGFDPEVNSPGNSNLQLGVDYNAYPSYKAMLFGMNISF</sequence>
<evidence type="ECO:0000313" key="14">
    <source>
        <dbReference type="Proteomes" id="UP000198670"/>
    </source>
</evidence>
<dbReference type="Gene3D" id="3.55.50.30">
    <property type="match status" value="1"/>
</dbReference>
<dbReference type="NCBIfam" id="TIGR04057">
    <property type="entry name" value="SusC_RagA_signa"/>
    <property type="match status" value="1"/>
</dbReference>
<dbReference type="AlphaFoldDB" id="A0A1I3CT20"/>
<evidence type="ECO:0000256" key="7">
    <source>
        <dbReference type="ARBA" id="ARBA00023237"/>
    </source>
</evidence>
<keyword evidence="7 8" id="KW-0998">Cell outer membrane</keyword>
<evidence type="ECO:0000256" key="2">
    <source>
        <dbReference type="ARBA" id="ARBA00022448"/>
    </source>
</evidence>
<evidence type="ECO:0000256" key="5">
    <source>
        <dbReference type="ARBA" id="ARBA00023077"/>
    </source>
</evidence>
<evidence type="ECO:0000256" key="3">
    <source>
        <dbReference type="ARBA" id="ARBA00022452"/>
    </source>
</evidence>
<proteinExistence type="inferred from homology"/>
<feature type="domain" description="TonB-dependent receptor-like beta-barrel" evidence="11">
    <location>
        <begin position="534"/>
        <end position="923"/>
    </location>
</feature>
<dbReference type="Gene3D" id="2.60.40.1120">
    <property type="entry name" value="Carboxypeptidase-like, regulatory domain"/>
    <property type="match status" value="1"/>
</dbReference>
<dbReference type="Gene3D" id="2.40.170.20">
    <property type="entry name" value="TonB-dependent receptor, beta-barrel domain"/>
    <property type="match status" value="1"/>
</dbReference>
<evidence type="ECO:0000313" key="13">
    <source>
        <dbReference type="EMBL" id="SFH77597.1"/>
    </source>
</evidence>
<evidence type="ECO:0000256" key="1">
    <source>
        <dbReference type="ARBA" id="ARBA00004571"/>
    </source>
</evidence>
<evidence type="ECO:0000259" key="12">
    <source>
        <dbReference type="Pfam" id="PF07715"/>
    </source>
</evidence>
<evidence type="ECO:0000256" key="10">
    <source>
        <dbReference type="SAM" id="SignalP"/>
    </source>
</evidence>
<evidence type="ECO:0000256" key="8">
    <source>
        <dbReference type="PROSITE-ProRule" id="PRU01360"/>
    </source>
</evidence>
<dbReference type="Pfam" id="PF00593">
    <property type="entry name" value="TonB_dep_Rec_b-barrel"/>
    <property type="match status" value="1"/>
</dbReference>
<dbReference type="SUPFAM" id="SSF56935">
    <property type="entry name" value="Porins"/>
    <property type="match status" value="1"/>
</dbReference>
<dbReference type="InterPro" id="IPR023997">
    <property type="entry name" value="TonB-dep_OMP_SusC/RagA_CS"/>
</dbReference>
<keyword evidence="5 9" id="KW-0798">TonB box</keyword>
<reference evidence="13 14" key="1">
    <citation type="submission" date="2016-10" db="EMBL/GenBank/DDBJ databases">
        <authorList>
            <person name="de Groot N.N."/>
        </authorList>
    </citation>
    <scope>NUCLEOTIDE SEQUENCE [LARGE SCALE GENOMIC DNA]</scope>
    <source>
        <strain evidence="13 14">RK1</strain>
    </source>
</reference>
<organism evidence="13 14">
    <name type="scientific">Parapedobacter indicus</name>
    <dbReference type="NCBI Taxonomy" id="1477437"/>
    <lineage>
        <taxon>Bacteria</taxon>
        <taxon>Pseudomonadati</taxon>
        <taxon>Bacteroidota</taxon>
        <taxon>Sphingobacteriia</taxon>
        <taxon>Sphingobacteriales</taxon>
        <taxon>Sphingobacteriaceae</taxon>
        <taxon>Parapedobacter</taxon>
    </lineage>
</organism>
<dbReference type="Gene3D" id="2.170.130.10">
    <property type="entry name" value="TonB-dependent receptor, plug domain"/>
    <property type="match status" value="1"/>
</dbReference>
<dbReference type="InterPro" id="IPR012910">
    <property type="entry name" value="Plug_dom"/>
</dbReference>
<name>A0A1I3CT20_9SPHI</name>
<dbReference type="PROSITE" id="PS52016">
    <property type="entry name" value="TONB_DEPENDENT_REC_3"/>
    <property type="match status" value="1"/>
</dbReference>
<feature type="signal peptide" evidence="10">
    <location>
        <begin position="1"/>
        <end position="40"/>
    </location>
</feature>
<comment type="subcellular location">
    <subcellularLocation>
        <location evidence="1 8">Cell outer membrane</location>
        <topology evidence="1 8">Multi-pass membrane protein</topology>
    </subcellularLocation>
</comment>
<keyword evidence="10" id="KW-0732">Signal</keyword>
<feature type="domain" description="TonB-dependent receptor plug" evidence="12">
    <location>
        <begin position="225"/>
        <end position="344"/>
    </location>
</feature>
<dbReference type="Pfam" id="PF13715">
    <property type="entry name" value="CarbopepD_reg_2"/>
    <property type="match status" value="1"/>
</dbReference>
<evidence type="ECO:0000259" key="11">
    <source>
        <dbReference type="Pfam" id="PF00593"/>
    </source>
</evidence>
<keyword evidence="3 8" id="KW-1134">Transmembrane beta strand</keyword>
<dbReference type="InterPro" id="IPR039426">
    <property type="entry name" value="TonB-dep_rcpt-like"/>
</dbReference>
<gene>
    <name evidence="13" type="ORF">SAMN05444682_101173</name>
</gene>
<dbReference type="Pfam" id="PF07715">
    <property type="entry name" value="Plug"/>
    <property type="match status" value="1"/>
</dbReference>
<evidence type="ECO:0000256" key="6">
    <source>
        <dbReference type="ARBA" id="ARBA00023136"/>
    </source>
</evidence>
<protein>
    <submittedName>
        <fullName evidence="13">TonB-linked outer membrane protein, SusC/RagA family</fullName>
    </submittedName>
</protein>
<dbReference type="InterPro" id="IPR000531">
    <property type="entry name" value="Beta-barrel_TonB"/>
</dbReference>
<dbReference type="EMBL" id="FOQO01000001">
    <property type="protein sequence ID" value="SFH77597.1"/>
    <property type="molecule type" value="Genomic_DNA"/>
</dbReference>
<keyword evidence="6 8" id="KW-0472">Membrane</keyword>
<dbReference type="InterPro" id="IPR023996">
    <property type="entry name" value="TonB-dep_OMP_SusC/RagA"/>
</dbReference>
<dbReference type="GO" id="GO:0009279">
    <property type="term" value="C:cell outer membrane"/>
    <property type="evidence" value="ECO:0007669"/>
    <property type="project" value="UniProtKB-SubCell"/>
</dbReference>
<dbReference type="STRING" id="1477437.SAMN05444682_101173"/>
<feature type="chain" id="PRO_5011687323" evidence="10">
    <location>
        <begin position="41"/>
        <end position="1135"/>
    </location>
</feature>
<dbReference type="OrthoDB" id="1108421at2"/>
<dbReference type="FunFam" id="2.170.130.10:FF:000008">
    <property type="entry name" value="SusC/RagA family TonB-linked outer membrane protein"/>
    <property type="match status" value="1"/>
</dbReference>
<keyword evidence="4 8" id="KW-0812">Transmembrane</keyword>
<dbReference type="InterPro" id="IPR037066">
    <property type="entry name" value="Plug_dom_sf"/>
</dbReference>
<evidence type="ECO:0000256" key="4">
    <source>
        <dbReference type="ARBA" id="ARBA00022692"/>
    </source>
</evidence>
<dbReference type="SUPFAM" id="SSF49464">
    <property type="entry name" value="Carboxypeptidase regulatory domain-like"/>
    <property type="match status" value="1"/>
</dbReference>
<evidence type="ECO:0000256" key="9">
    <source>
        <dbReference type="RuleBase" id="RU003357"/>
    </source>
</evidence>
<dbReference type="Proteomes" id="UP000198670">
    <property type="component" value="Unassembled WGS sequence"/>
</dbReference>
<keyword evidence="14" id="KW-1185">Reference proteome</keyword>
<keyword evidence="2 8" id="KW-0813">Transport</keyword>
<dbReference type="InterPro" id="IPR008969">
    <property type="entry name" value="CarboxyPept-like_regulatory"/>
</dbReference>